<dbReference type="RefSeq" id="XP_022467621.1">
    <property type="nucleotide sequence ID" value="XM_022625867.1"/>
</dbReference>
<evidence type="ECO:0000313" key="1">
    <source>
        <dbReference type="EMBL" id="OHE90444.1"/>
    </source>
</evidence>
<dbReference type="EMBL" id="MJBS01000259">
    <property type="protein sequence ID" value="OHE90444.1"/>
    <property type="molecule type" value="Genomic_DNA"/>
</dbReference>
<proteinExistence type="predicted"/>
<sequence>WKGDTVILAESQSFAPPHASNGVSASNRCRYYTITQFALDEKSRQADLNFNERWALACCCRWVASLMGGAGAPALQCELDKLSWHTSSQSAIADPVVDPYFAWRSSTEGDKERGRKKVCDG</sequence>
<gene>
    <name evidence="1" type="ORF">CORC01_14256</name>
</gene>
<dbReference type="AlphaFoldDB" id="A0A1G4AMP8"/>
<protein>
    <submittedName>
        <fullName evidence="1">Uncharacterized protein</fullName>
    </submittedName>
</protein>
<feature type="non-terminal residue" evidence="1">
    <location>
        <position position="1"/>
    </location>
</feature>
<reference evidence="1 2" key="1">
    <citation type="submission" date="2016-09" db="EMBL/GenBank/DDBJ databases">
        <authorList>
            <person name="Capua I."/>
            <person name="De Benedictis P."/>
            <person name="Joannis T."/>
            <person name="Lombin L.H."/>
            <person name="Cattoli G."/>
        </authorList>
    </citation>
    <scope>NUCLEOTIDE SEQUENCE [LARGE SCALE GENOMIC DNA]</scope>
    <source>
        <strain evidence="1 2">IMI 309357</strain>
    </source>
</reference>
<accession>A0A1G4AMP8</accession>
<keyword evidence="2" id="KW-1185">Reference proteome</keyword>
<name>A0A1G4AMP8_9PEZI</name>
<dbReference type="GeneID" id="34567377"/>
<dbReference type="Proteomes" id="UP000176998">
    <property type="component" value="Unassembled WGS sequence"/>
</dbReference>
<organism evidence="1 2">
    <name type="scientific">Colletotrichum orchidophilum</name>
    <dbReference type="NCBI Taxonomy" id="1209926"/>
    <lineage>
        <taxon>Eukaryota</taxon>
        <taxon>Fungi</taxon>
        <taxon>Dikarya</taxon>
        <taxon>Ascomycota</taxon>
        <taxon>Pezizomycotina</taxon>
        <taxon>Sordariomycetes</taxon>
        <taxon>Hypocreomycetidae</taxon>
        <taxon>Glomerellales</taxon>
        <taxon>Glomerellaceae</taxon>
        <taxon>Colletotrichum</taxon>
    </lineage>
</organism>
<evidence type="ECO:0000313" key="2">
    <source>
        <dbReference type="Proteomes" id="UP000176998"/>
    </source>
</evidence>
<comment type="caution">
    <text evidence="1">The sequence shown here is derived from an EMBL/GenBank/DDBJ whole genome shotgun (WGS) entry which is preliminary data.</text>
</comment>